<dbReference type="Gene3D" id="1.10.630.10">
    <property type="entry name" value="Cytochrome P450"/>
    <property type="match status" value="1"/>
</dbReference>
<dbReference type="PANTHER" id="PTHR46696:SF1">
    <property type="entry name" value="CYTOCHROME P450 YJIB-RELATED"/>
    <property type="match status" value="1"/>
</dbReference>
<dbReference type="GO" id="GO:0016705">
    <property type="term" value="F:oxidoreductase activity, acting on paired donors, with incorporation or reduction of molecular oxygen"/>
    <property type="evidence" value="ECO:0007669"/>
    <property type="project" value="InterPro"/>
</dbReference>
<evidence type="ECO:0000256" key="3">
    <source>
        <dbReference type="ARBA" id="ARBA00022723"/>
    </source>
</evidence>
<dbReference type="PRINTS" id="PR00385">
    <property type="entry name" value="P450"/>
</dbReference>
<evidence type="ECO:0000313" key="9">
    <source>
        <dbReference type="EMBL" id="KAB8195068.1"/>
    </source>
</evidence>
<dbReference type="AlphaFoldDB" id="A0A5C4WMX9"/>
<keyword evidence="5 7" id="KW-0408">Iron</keyword>
<dbReference type="EMBL" id="VDLX02000004">
    <property type="protein sequence ID" value="KAB8195068.1"/>
    <property type="molecule type" value="Genomic_DNA"/>
</dbReference>
<gene>
    <name evidence="9" type="ORF">FH608_011750</name>
</gene>
<dbReference type="Pfam" id="PF00067">
    <property type="entry name" value="p450"/>
    <property type="match status" value="1"/>
</dbReference>
<organism evidence="9 10">
    <name type="scientific">Nonomuraea phyllanthi</name>
    <dbReference type="NCBI Taxonomy" id="2219224"/>
    <lineage>
        <taxon>Bacteria</taxon>
        <taxon>Bacillati</taxon>
        <taxon>Actinomycetota</taxon>
        <taxon>Actinomycetes</taxon>
        <taxon>Streptosporangiales</taxon>
        <taxon>Streptosporangiaceae</taxon>
        <taxon>Nonomuraea</taxon>
    </lineage>
</organism>
<dbReference type="PRINTS" id="PR00359">
    <property type="entry name" value="BP450"/>
</dbReference>
<dbReference type="FunFam" id="1.10.630.10:FF:000018">
    <property type="entry name" value="Cytochrome P450 monooxygenase"/>
    <property type="match status" value="1"/>
</dbReference>
<dbReference type="GO" id="GO:0004497">
    <property type="term" value="F:monooxygenase activity"/>
    <property type="evidence" value="ECO:0007669"/>
    <property type="project" value="UniProtKB-KW"/>
</dbReference>
<evidence type="ECO:0000256" key="6">
    <source>
        <dbReference type="ARBA" id="ARBA00023033"/>
    </source>
</evidence>
<dbReference type="SUPFAM" id="SSF48264">
    <property type="entry name" value="Cytochrome P450"/>
    <property type="match status" value="1"/>
</dbReference>
<proteinExistence type="inferred from homology"/>
<dbReference type="RefSeq" id="WP_139630499.1">
    <property type="nucleotide sequence ID" value="NZ_VDLX02000004.1"/>
</dbReference>
<accession>A0A5C4WMX9</accession>
<dbReference type="InterPro" id="IPR001128">
    <property type="entry name" value="Cyt_P450"/>
</dbReference>
<feature type="compositionally biased region" description="Polar residues" evidence="8">
    <location>
        <begin position="1"/>
        <end position="12"/>
    </location>
</feature>
<feature type="region of interest" description="Disordered" evidence="8">
    <location>
        <begin position="1"/>
        <end position="32"/>
    </location>
</feature>
<comment type="similarity">
    <text evidence="1 7">Belongs to the cytochrome P450 family.</text>
</comment>
<dbReference type="OrthoDB" id="4133219at2"/>
<comment type="caution">
    <text evidence="9">The sequence shown here is derived from an EMBL/GenBank/DDBJ whole genome shotgun (WGS) entry which is preliminary data.</text>
</comment>
<sequence>MRDNVSTQSGDQPATLPVRRDPGCPFAPPPELERHRATEPLTRLAFPDGHVGWLVTGYELARTILSDPRFTVRPDLRHPALPRANVRPGGVTGPPAPGWFANMDPPEHTRYRRLLTGQFTVRRMRLLEPRIAEIIHERLDAMATAGPPADLVQAFALPVPSLVICELLGVPYADHAFFEEQTVTIVDMDSTEAQAMTALENLAGYLRDLVARKRAEPADDLLSGLIGDLDDEELTNIALVLLVAGHETTANMLALGTFALLRHPRQLAALRADDSLTGTAVEELMRYLTIIHLGGPGRAALRDVEVGGRLIREGETVILGLPAINRDPERFADPGVLRLDRVDAGHHLAFGHGVHQCLGQQLARIELRIGYRALLERFPALRLAVPPEEVPLRESALVYGVWRLPVTW</sequence>
<evidence type="ECO:0000256" key="8">
    <source>
        <dbReference type="SAM" id="MobiDB-lite"/>
    </source>
</evidence>
<name>A0A5C4WMX9_9ACTN</name>
<protein>
    <submittedName>
        <fullName evidence="9">Cytochrome P450</fullName>
    </submittedName>
</protein>
<dbReference type="InterPro" id="IPR017972">
    <property type="entry name" value="Cyt_P450_CS"/>
</dbReference>
<dbReference type="CDD" id="cd11030">
    <property type="entry name" value="CYP105-like"/>
    <property type="match status" value="1"/>
</dbReference>
<keyword evidence="4 7" id="KW-0560">Oxidoreductase</keyword>
<evidence type="ECO:0000313" key="10">
    <source>
        <dbReference type="Proteomes" id="UP000312512"/>
    </source>
</evidence>
<dbReference type="Proteomes" id="UP000312512">
    <property type="component" value="Unassembled WGS sequence"/>
</dbReference>
<keyword evidence="6 7" id="KW-0503">Monooxygenase</keyword>
<keyword evidence="2 7" id="KW-0349">Heme</keyword>
<evidence type="ECO:0000256" key="4">
    <source>
        <dbReference type="ARBA" id="ARBA00023002"/>
    </source>
</evidence>
<keyword evidence="10" id="KW-1185">Reference proteome</keyword>
<evidence type="ECO:0000256" key="1">
    <source>
        <dbReference type="ARBA" id="ARBA00010617"/>
    </source>
</evidence>
<dbReference type="PROSITE" id="PS00086">
    <property type="entry name" value="CYTOCHROME_P450"/>
    <property type="match status" value="1"/>
</dbReference>
<dbReference type="PANTHER" id="PTHR46696">
    <property type="entry name" value="P450, PUTATIVE (EUROFUNG)-RELATED"/>
    <property type="match status" value="1"/>
</dbReference>
<dbReference type="InterPro" id="IPR036396">
    <property type="entry name" value="Cyt_P450_sf"/>
</dbReference>
<dbReference type="InterPro" id="IPR002397">
    <property type="entry name" value="Cyt_P450_B"/>
</dbReference>
<dbReference type="GO" id="GO:0005506">
    <property type="term" value="F:iron ion binding"/>
    <property type="evidence" value="ECO:0007669"/>
    <property type="project" value="InterPro"/>
</dbReference>
<dbReference type="GO" id="GO:0020037">
    <property type="term" value="F:heme binding"/>
    <property type="evidence" value="ECO:0007669"/>
    <property type="project" value="InterPro"/>
</dbReference>
<evidence type="ECO:0000256" key="5">
    <source>
        <dbReference type="ARBA" id="ARBA00023004"/>
    </source>
</evidence>
<evidence type="ECO:0000256" key="2">
    <source>
        <dbReference type="ARBA" id="ARBA00022617"/>
    </source>
</evidence>
<reference evidence="9 10" key="1">
    <citation type="submission" date="2019-10" db="EMBL/GenBank/DDBJ databases">
        <title>Nonomuraea sp. nov., isolated from Phyllanthus amarus.</title>
        <authorList>
            <person name="Klykleung N."/>
            <person name="Tanasupawat S."/>
        </authorList>
    </citation>
    <scope>NUCLEOTIDE SEQUENCE [LARGE SCALE GENOMIC DNA]</scope>
    <source>
        <strain evidence="9 10">PA1-10</strain>
    </source>
</reference>
<evidence type="ECO:0000256" key="7">
    <source>
        <dbReference type="RuleBase" id="RU000461"/>
    </source>
</evidence>
<keyword evidence="3 7" id="KW-0479">Metal-binding</keyword>